<dbReference type="AlphaFoldDB" id="A0A841KQR6"/>
<organism evidence="1 2">
    <name type="scientific">Anaerosolibacter carboniphilus</name>
    <dbReference type="NCBI Taxonomy" id="1417629"/>
    <lineage>
        <taxon>Bacteria</taxon>
        <taxon>Bacillati</taxon>
        <taxon>Bacillota</taxon>
        <taxon>Clostridia</taxon>
        <taxon>Peptostreptococcales</taxon>
        <taxon>Thermotaleaceae</taxon>
        <taxon>Anaerosolibacter</taxon>
    </lineage>
</organism>
<evidence type="ECO:0000313" key="2">
    <source>
        <dbReference type="Proteomes" id="UP000579281"/>
    </source>
</evidence>
<comment type="caution">
    <text evidence="1">The sequence shown here is derived from an EMBL/GenBank/DDBJ whole genome shotgun (WGS) entry which is preliminary data.</text>
</comment>
<dbReference type="EMBL" id="JACHEN010000012">
    <property type="protein sequence ID" value="MBB6216084.1"/>
    <property type="molecule type" value="Genomic_DNA"/>
</dbReference>
<reference evidence="1 2" key="1">
    <citation type="submission" date="2020-08" db="EMBL/GenBank/DDBJ databases">
        <title>Genomic Encyclopedia of Type Strains, Phase IV (KMG-IV): sequencing the most valuable type-strain genomes for metagenomic binning, comparative biology and taxonomic classification.</title>
        <authorList>
            <person name="Goeker M."/>
        </authorList>
    </citation>
    <scope>NUCLEOTIDE SEQUENCE [LARGE SCALE GENOMIC DNA]</scope>
    <source>
        <strain evidence="1 2">DSM 103526</strain>
    </source>
</reference>
<keyword evidence="2" id="KW-1185">Reference proteome</keyword>
<dbReference type="RefSeq" id="WP_184310626.1">
    <property type="nucleotide sequence ID" value="NZ_JACHEN010000012.1"/>
</dbReference>
<sequence>MGELHKKNNFYFWEKKIRDTEDILFGNIDKKRLTRESLIVYIGILDSKKGLVRSGWSSHGDVNTALGFLQHVFLPTAFYTWIDRKSDGFYIPLSPFHVLREEVLKSVMEDEDGNIANDAIKMEKAYNYLNSMWKYDDAEKRKKLIQFCSDFNLSWDQEPEKKLFVRVFEKSEEIVEFILENIVDEFEEVIEEELEMSIEQLRFMCEHAYDESLINKNIIELLNIRIPIWF</sequence>
<gene>
    <name evidence="1" type="ORF">HNQ80_002183</name>
</gene>
<protein>
    <submittedName>
        <fullName evidence="1">Uncharacterized protein</fullName>
    </submittedName>
</protein>
<accession>A0A841KQR6</accession>
<name>A0A841KQR6_9FIRM</name>
<proteinExistence type="predicted"/>
<dbReference type="Proteomes" id="UP000579281">
    <property type="component" value="Unassembled WGS sequence"/>
</dbReference>
<evidence type="ECO:0000313" key="1">
    <source>
        <dbReference type="EMBL" id="MBB6216084.1"/>
    </source>
</evidence>